<comment type="caution">
    <text evidence="3">The sequence shown here is derived from an EMBL/GenBank/DDBJ whole genome shotgun (WGS) entry which is preliminary data.</text>
</comment>
<dbReference type="SMART" id="SM00368">
    <property type="entry name" value="LRR_RI"/>
    <property type="match status" value="5"/>
</dbReference>
<keyword evidence="4" id="KW-1185">Reference proteome</keyword>
<evidence type="ECO:0000313" key="4">
    <source>
        <dbReference type="Proteomes" id="UP000288216"/>
    </source>
</evidence>
<dbReference type="OMA" id="MWRCELA"/>
<dbReference type="InterPro" id="IPR051261">
    <property type="entry name" value="NLR"/>
</dbReference>
<proteinExistence type="predicted"/>
<sequence length="171" mass="18595">LADVCLTVSCAAVLVSILDTNQSLTDLNLSSNKLGDSGVKLLCEALRKPNCKIQKLRLSAVSLTPSCAEDLASTLRENKVLTFLNLSYNKLGDSGIKLLSTALRNPDCKIQRLQLCDIGFSASSVQDLASALSTNRSLRELDLGHNKLCDAGVKHLSKALKNQDWRIQKLR</sequence>
<dbReference type="Proteomes" id="UP000288216">
    <property type="component" value="Unassembled WGS sequence"/>
</dbReference>
<dbReference type="OrthoDB" id="120976at2759"/>
<name>A0A401PQK3_SCYTO</name>
<keyword evidence="2" id="KW-0677">Repeat</keyword>
<dbReference type="Gene3D" id="3.80.10.10">
    <property type="entry name" value="Ribonuclease Inhibitor"/>
    <property type="match status" value="1"/>
</dbReference>
<dbReference type="InterPro" id="IPR001611">
    <property type="entry name" value="Leu-rich_rpt"/>
</dbReference>
<reference evidence="3 4" key="1">
    <citation type="journal article" date="2018" name="Nat. Ecol. Evol.">
        <title>Shark genomes provide insights into elasmobranch evolution and the origin of vertebrates.</title>
        <authorList>
            <person name="Hara Y"/>
            <person name="Yamaguchi K"/>
            <person name="Onimaru K"/>
            <person name="Kadota M"/>
            <person name="Koyanagi M"/>
            <person name="Keeley SD"/>
            <person name="Tatsumi K"/>
            <person name="Tanaka K"/>
            <person name="Motone F"/>
            <person name="Kageyama Y"/>
            <person name="Nozu R"/>
            <person name="Adachi N"/>
            <person name="Nishimura O"/>
            <person name="Nakagawa R"/>
            <person name="Tanegashima C"/>
            <person name="Kiyatake I"/>
            <person name="Matsumoto R"/>
            <person name="Murakumo K"/>
            <person name="Nishida K"/>
            <person name="Terakita A"/>
            <person name="Kuratani S"/>
            <person name="Sato K"/>
            <person name="Hyodo S Kuraku.S."/>
        </authorList>
    </citation>
    <scope>NUCLEOTIDE SEQUENCE [LARGE SCALE GENOMIC DNA]</scope>
</reference>
<keyword evidence="1" id="KW-0433">Leucine-rich repeat</keyword>
<organism evidence="3 4">
    <name type="scientific">Scyliorhinus torazame</name>
    <name type="common">Cloudy catshark</name>
    <name type="synonym">Catulus torazame</name>
    <dbReference type="NCBI Taxonomy" id="75743"/>
    <lineage>
        <taxon>Eukaryota</taxon>
        <taxon>Metazoa</taxon>
        <taxon>Chordata</taxon>
        <taxon>Craniata</taxon>
        <taxon>Vertebrata</taxon>
        <taxon>Chondrichthyes</taxon>
        <taxon>Elasmobranchii</taxon>
        <taxon>Galeomorphii</taxon>
        <taxon>Galeoidea</taxon>
        <taxon>Carcharhiniformes</taxon>
        <taxon>Scyliorhinidae</taxon>
        <taxon>Scyliorhinus</taxon>
    </lineage>
</organism>
<dbReference type="PANTHER" id="PTHR24106">
    <property type="entry name" value="NACHT, LRR AND CARD DOMAINS-CONTAINING"/>
    <property type="match status" value="1"/>
</dbReference>
<dbReference type="InterPro" id="IPR032675">
    <property type="entry name" value="LRR_dom_sf"/>
</dbReference>
<feature type="non-terminal residue" evidence="3">
    <location>
        <position position="1"/>
    </location>
</feature>
<evidence type="ECO:0000256" key="1">
    <source>
        <dbReference type="ARBA" id="ARBA00022614"/>
    </source>
</evidence>
<dbReference type="AlphaFoldDB" id="A0A401PQK3"/>
<dbReference type="Pfam" id="PF13516">
    <property type="entry name" value="LRR_6"/>
    <property type="match status" value="3"/>
</dbReference>
<gene>
    <name evidence="3" type="ORF">scyTo_0018213</name>
</gene>
<dbReference type="EMBL" id="BFAA01012468">
    <property type="protein sequence ID" value="GCB75393.1"/>
    <property type="molecule type" value="Genomic_DNA"/>
</dbReference>
<dbReference type="SUPFAM" id="SSF52047">
    <property type="entry name" value="RNI-like"/>
    <property type="match status" value="1"/>
</dbReference>
<protein>
    <recommendedName>
        <fullName evidence="5">NACHT LRR and PYD domain-containing protein</fullName>
    </recommendedName>
</protein>
<evidence type="ECO:0000313" key="3">
    <source>
        <dbReference type="EMBL" id="GCB75393.1"/>
    </source>
</evidence>
<dbReference type="STRING" id="75743.A0A401PQK3"/>
<accession>A0A401PQK3</accession>
<evidence type="ECO:0008006" key="5">
    <source>
        <dbReference type="Google" id="ProtNLM"/>
    </source>
</evidence>
<evidence type="ECO:0000256" key="2">
    <source>
        <dbReference type="ARBA" id="ARBA00022737"/>
    </source>
</evidence>